<proteinExistence type="predicted"/>
<organism evidence="1 2">
    <name type="scientific">Sphaerochaeta pleomorpha (strain ATCC BAA-1885 / DSM 22778 / Grapes)</name>
    <dbReference type="NCBI Taxonomy" id="158190"/>
    <lineage>
        <taxon>Bacteria</taxon>
        <taxon>Pseudomonadati</taxon>
        <taxon>Spirochaetota</taxon>
        <taxon>Spirochaetia</taxon>
        <taxon>Spirochaetales</taxon>
        <taxon>Sphaerochaetaceae</taxon>
        <taxon>Sphaerochaeta</taxon>
    </lineage>
</organism>
<protein>
    <submittedName>
        <fullName evidence="1">Uncharacterized protein</fullName>
    </submittedName>
</protein>
<dbReference type="RefSeq" id="WP_014271712.1">
    <property type="nucleotide sequence ID" value="NC_016633.1"/>
</dbReference>
<dbReference type="HOGENOM" id="CLU_1676728_0_0_12"/>
<gene>
    <name evidence="1" type="ordered locus">SpiGrapes_3126</name>
</gene>
<evidence type="ECO:0000313" key="2">
    <source>
        <dbReference type="Proteomes" id="UP000005632"/>
    </source>
</evidence>
<dbReference type="PROSITE" id="PS51257">
    <property type="entry name" value="PROKAR_LIPOPROTEIN"/>
    <property type="match status" value="1"/>
</dbReference>
<dbReference type="KEGG" id="sgp:SpiGrapes_3126"/>
<sequence length="157" mass="18858">MKRRIVVLIVMTLLFFVFIGCDDSLGGFASILNTEQLTDSRFNGNFTFFEHWTDSYGINERYEYTSYNFDGTNKVHYYTKYYSYSTSSGWHYSGDYIGDYYSWDLEFEIQNGQYRTRLWNNKYSDWEEWEDYEFSGNTLTLHNKYNISGNDEILAKH</sequence>
<accession>G8QZ14</accession>
<keyword evidence="2" id="KW-1185">Reference proteome</keyword>
<reference evidence="1 2" key="1">
    <citation type="submission" date="2011-11" db="EMBL/GenBank/DDBJ databases">
        <title>Complete sequence of Spirochaeta sp. grapes.</title>
        <authorList>
            <consortium name="US DOE Joint Genome Institute"/>
            <person name="Lucas S."/>
            <person name="Han J."/>
            <person name="Lapidus A."/>
            <person name="Cheng J.-F."/>
            <person name="Goodwin L."/>
            <person name="Pitluck S."/>
            <person name="Peters L."/>
            <person name="Ovchinnikova G."/>
            <person name="Munk A.C."/>
            <person name="Detter J.C."/>
            <person name="Han C."/>
            <person name="Tapia R."/>
            <person name="Land M."/>
            <person name="Hauser L."/>
            <person name="Kyrpides N."/>
            <person name="Ivanova N."/>
            <person name="Pagani I."/>
            <person name="Ritalahtilisa K."/>
            <person name="Loeffler F."/>
            <person name="Woyke T."/>
        </authorList>
    </citation>
    <scope>NUCLEOTIDE SEQUENCE [LARGE SCALE GENOMIC DNA]</scope>
    <source>
        <strain evidence="2">ATCC BAA-1885 / DSM 22778 / Grapes</strain>
    </source>
</reference>
<name>G8QZ14_SPHPG</name>
<dbReference type="EMBL" id="CP003155">
    <property type="protein sequence ID" value="AEV30873.1"/>
    <property type="molecule type" value="Genomic_DNA"/>
</dbReference>
<dbReference type="AlphaFoldDB" id="G8QZ14"/>
<evidence type="ECO:0000313" key="1">
    <source>
        <dbReference type="EMBL" id="AEV30873.1"/>
    </source>
</evidence>
<dbReference type="Proteomes" id="UP000005632">
    <property type="component" value="Chromosome"/>
</dbReference>